<dbReference type="InterPro" id="IPR011009">
    <property type="entry name" value="Kinase-like_dom_sf"/>
</dbReference>
<dbReference type="PANTHER" id="PTHR23257:SF963">
    <property type="entry name" value="AT08303P"/>
    <property type="match status" value="1"/>
</dbReference>
<dbReference type="SMART" id="SM00220">
    <property type="entry name" value="S_TKc"/>
    <property type="match status" value="1"/>
</dbReference>
<dbReference type="SUPFAM" id="SSF56112">
    <property type="entry name" value="Protein kinase-like (PK-like)"/>
    <property type="match status" value="1"/>
</dbReference>
<dbReference type="InterPro" id="IPR017441">
    <property type="entry name" value="Protein_kinase_ATP_BS"/>
</dbReference>
<dbReference type="PANTHER" id="PTHR23257">
    <property type="entry name" value="SERINE-THREONINE PROTEIN KINASE"/>
    <property type="match status" value="1"/>
</dbReference>
<proteinExistence type="predicted"/>
<protein>
    <recommendedName>
        <fullName evidence="5">Protein kinase domain-containing protein</fullName>
    </recommendedName>
</protein>
<dbReference type="InterPro" id="IPR050167">
    <property type="entry name" value="Ser_Thr_protein_kinase"/>
</dbReference>
<dbReference type="PROSITE" id="PS00107">
    <property type="entry name" value="PROTEIN_KINASE_ATP"/>
    <property type="match status" value="1"/>
</dbReference>
<dbReference type="Gene3D" id="1.20.5.170">
    <property type="match status" value="1"/>
</dbReference>
<feature type="compositionally biased region" description="Basic and acidic residues" evidence="4">
    <location>
        <begin position="88"/>
        <end position="142"/>
    </location>
</feature>
<evidence type="ECO:0000259" key="5">
    <source>
        <dbReference type="PROSITE" id="PS50011"/>
    </source>
</evidence>
<dbReference type="Proteomes" id="UP001470230">
    <property type="component" value="Unassembled WGS sequence"/>
</dbReference>
<evidence type="ECO:0000256" key="4">
    <source>
        <dbReference type="SAM" id="MobiDB-lite"/>
    </source>
</evidence>
<keyword evidence="1 3" id="KW-0547">Nucleotide-binding</keyword>
<comment type="caution">
    <text evidence="6">The sequence shown here is derived from an EMBL/GenBank/DDBJ whole genome shotgun (WGS) entry which is preliminary data.</text>
</comment>
<dbReference type="PROSITE" id="PS50011">
    <property type="entry name" value="PROTEIN_KINASE_DOM"/>
    <property type="match status" value="1"/>
</dbReference>
<accession>A0ABR2J096</accession>
<dbReference type="Pfam" id="PF00069">
    <property type="entry name" value="Pkinase"/>
    <property type="match status" value="1"/>
</dbReference>
<gene>
    <name evidence="6" type="ORF">M9Y10_007030</name>
</gene>
<dbReference type="Gene3D" id="1.10.510.10">
    <property type="entry name" value="Transferase(Phosphotransferase) domain 1"/>
    <property type="match status" value="1"/>
</dbReference>
<keyword evidence="7" id="KW-1185">Reference proteome</keyword>
<dbReference type="InterPro" id="IPR000719">
    <property type="entry name" value="Prot_kinase_dom"/>
</dbReference>
<name>A0ABR2J096_9EUKA</name>
<feature type="region of interest" description="Disordered" evidence="4">
    <location>
        <begin position="53"/>
        <end position="142"/>
    </location>
</feature>
<dbReference type="PROSITE" id="PS00108">
    <property type="entry name" value="PROTEIN_KINASE_ST"/>
    <property type="match status" value="1"/>
</dbReference>
<dbReference type="EMBL" id="JAPFFF010000013">
    <property type="protein sequence ID" value="KAK8871310.1"/>
    <property type="molecule type" value="Genomic_DNA"/>
</dbReference>
<evidence type="ECO:0000313" key="6">
    <source>
        <dbReference type="EMBL" id="KAK8871310.1"/>
    </source>
</evidence>
<evidence type="ECO:0000313" key="7">
    <source>
        <dbReference type="Proteomes" id="UP001470230"/>
    </source>
</evidence>
<feature type="domain" description="Protein kinase" evidence="5">
    <location>
        <begin position="290"/>
        <end position="561"/>
    </location>
</feature>
<organism evidence="6 7">
    <name type="scientific">Tritrichomonas musculus</name>
    <dbReference type="NCBI Taxonomy" id="1915356"/>
    <lineage>
        <taxon>Eukaryota</taxon>
        <taxon>Metamonada</taxon>
        <taxon>Parabasalia</taxon>
        <taxon>Tritrichomonadida</taxon>
        <taxon>Tritrichomonadidae</taxon>
        <taxon>Tritrichomonas</taxon>
    </lineage>
</organism>
<evidence type="ECO:0000256" key="3">
    <source>
        <dbReference type="PROSITE-ProRule" id="PRU10141"/>
    </source>
</evidence>
<reference evidence="6 7" key="1">
    <citation type="submission" date="2024-04" db="EMBL/GenBank/DDBJ databases">
        <title>Tritrichomonas musculus Genome.</title>
        <authorList>
            <person name="Alves-Ferreira E."/>
            <person name="Grigg M."/>
            <person name="Lorenzi H."/>
            <person name="Galac M."/>
        </authorList>
    </citation>
    <scope>NUCLEOTIDE SEQUENCE [LARGE SCALE GENOMIC DNA]</scope>
    <source>
        <strain evidence="6 7">EAF2021</strain>
    </source>
</reference>
<feature type="binding site" evidence="3">
    <location>
        <position position="316"/>
    </location>
    <ligand>
        <name>ATP</name>
        <dbReference type="ChEBI" id="CHEBI:30616"/>
    </ligand>
</feature>
<keyword evidence="2 3" id="KW-0067">ATP-binding</keyword>
<feature type="region of interest" description="Disordered" evidence="4">
    <location>
        <begin position="156"/>
        <end position="219"/>
    </location>
</feature>
<sequence length="561" mass="63650">MNKGKITEMPPPAIPKTLPESAIVQPIHKTSKKVDTSLSSKLNEGNLIIEDIPLSDVSEDVDEESNSAPPIYSMAIIQSNSSDSEIESETKTKAESETKTETETKSETGSETETETKSETESETGSDIKTETENSIFKSKEKELAIEIEEIKRILLEKEEENSKIKEENSRIKEENSKLKEENSKLKEENSKLKEENSKIKEENSKLKEEISSVRTQKEKCEKRYGEINKKNSTLKTQNKGLEERLKKIDKENSELKKKIKSIKERPLEKKGNANELSFTILQSNEMKNFKKGKRIGRGTTSEVYEVIKETKFAMKVLDLETLDIAQKMEKETSVEDDENESKKMNQMIKFFQECEVLNGLDDINIVKTYGFFPGDCNEPPAIVLDYCESNLKKRIKDLSNDERIKIIFDVSSAMKKVHSFGIIHRDLKLENILLDSANVAKLCDFGLCTFIQNDDGSLSHSQMTGSLKYMSPELLNGRTDYDEKVDVFAFGVVVFLILTKGKYPDINFVDVANGKSAEIPSFITNFSSKLISDCWSYNSCDRPSFADICDRLKGNEHKLI</sequence>
<evidence type="ECO:0000256" key="2">
    <source>
        <dbReference type="ARBA" id="ARBA00022840"/>
    </source>
</evidence>
<evidence type="ECO:0000256" key="1">
    <source>
        <dbReference type="ARBA" id="ARBA00022741"/>
    </source>
</evidence>
<dbReference type="InterPro" id="IPR008271">
    <property type="entry name" value="Ser/Thr_kinase_AS"/>
</dbReference>
<dbReference type="Gene3D" id="3.30.200.20">
    <property type="entry name" value="Phosphorylase Kinase, domain 1"/>
    <property type="match status" value="1"/>
</dbReference>